<feature type="compositionally biased region" description="Basic and acidic residues" evidence="7">
    <location>
        <begin position="181"/>
        <end position="196"/>
    </location>
</feature>
<feature type="domain" description="RRM" evidence="8">
    <location>
        <begin position="6"/>
        <end position="83"/>
    </location>
</feature>
<dbReference type="VEuPathDB" id="PiroplasmaDB:BMR1_02g01555"/>
<evidence type="ECO:0000256" key="2">
    <source>
        <dbReference type="ARBA" id="ARBA00022664"/>
    </source>
</evidence>
<dbReference type="EMBL" id="FO082872">
    <property type="protein sequence ID" value="SJK85915.1"/>
    <property type="molecule type" value="Genomic_DNA"/>
</dbReference>
<dbReference type="GeneID" id="24424098"/>
<dbReference type="PROSITE" id="PS50102">
    <property type="entry name" value="RRM"/>
    <property type="match status" value="2"/>
</dbReference>
<dbReference type="GO" id="GO:0006397">
    <property type="term" value="P:mRNA processing"/>
    <property type="evidence" value="ECO:0007669"/>
    <property type="project" value="UniProtKB-KW"/>
</dbReference>
<feature type="compositionally biased region" description="Low complexity" evidence="7">
    <location>
        <begin position="203"/>
        <end position="215"/>
    </location>
</feature>
<feature type="domain" description="RRM" evidence="8">
    <location>
        <begin position="98"/>
        <end position="172"/>
    </location>
</feature>
<dbReference type="CDD" id="cd12339">
    <property type="entry name" value="RRM2_SRSF1_4_like"/>
    <property type="match status" value="1"/>
</dbReference>
<evidence type="ECO:0000256" key="5">
    <source>
        <dbReference type="ARBA" id="ARBA00023242"/>
    </source>
</evidence>
<evidence type="ECO:0000256" key="4">
    <source>
        <dbReference type="ARBA" id="ARBA00022884"/>
    </source>
</evidence>
<dbReference type="RefSeq" id="XP_021338124.1">
    <property type="nucleotide sequence ID" value="XM_021483171.1"/>
</dbReference>
<sequence>MRNTNACIYVANLPPDITEHELDDKFYKFGRIRQITIKQSRRRDDECYAYIEFDSSSSVDDAIKYRDGYKFGRYRIFVDILREKGGKSSRGPPMRTDYRVIVDNLPSSASWQDLKDHMRKAGPVGYSSVNRGKGYVEYETKKDMEWALENLDKSEFKNIYSKSIIRVHPGNNDGRSASESIYKDHKYRDSESDKGFRFRSRSRSSSSRSRASRSLSRGKKSDS</sequence>
<reference evidence="9 10" key="3">
    <citation type="journal article" date="2016" name="Sci. Rep.">
        <title>Genome-wide diversity and gene expression profiling of Babesia microti isolates identify polymorphic genes that mediate host-pathogen interactions.</title>
        <authorList>
            <person name="Silva J.C."/>
            <person name="Cornillot E."/>
            <person name="McCracken C."/>
            <person name="Usmani-Brown S."/>
            <person name="Dwivedi A."/>
            <person name="Ifeonu O.O."/>
            <person name="Crabtree J."/>
            <person name="Gotia H.T."/>
            <person name="Virji A.Z."/>
            <person name="Reynes C."/>
            <person name="Colinge J."/>
            <person name="Kumar V."/>
            <person name="Lawres L."/>
            <person name="Pazzi J.E."/>
            <person name="Pablo J.V."/>
            <person name="Hung C."/>
            <person name="Brancato J."/>
            <person name="Kumari P."/>
            <person name="Orvis J."/>
            <person name="Tretina K."/>
            <person name="Chibucos M."/>
            <person name="Ott S."/>
            <person name="Sadzewicz L."/>
            <person name="Sengamalay N."/>
            <person name="Shetty A.C."/>
            <person name="Su Q."/>
            <person name="Tallon L."/>
            <person name="Fraser C.M."/>
            <person name="Frutos R."/>
            <person name="Molina D.M."/>
            <person name="Krause P.J."/>
            <person name="Ben Mamoun C."/>
        </authorList>
    </citation>
    <scope>NUCLEOTIDE SEQUENCE [LARGE SCALE GENOMIC DNA]</scope>
    <source>
        <strain evidence="9 10">RI</strain>
    </source>
</reference>
<evidence type="ECO:0000259" key="8">
    <source>
        <dbReference type="PROSITE" id="PS50102"/>
    </source>
</evidence>
<keyword evidence="10" id="KW-1185">Reference proteome</keyword>
<gene>
    <name evidence="9" type="ORF">BMR1_02g01555</name>
</gene>
<dbReference type="InterPro" id="IPR000504">
    <property type="entry name" value="RRM_dom"/>
</dbReference>
<dbReference type="AlphaFoldDB" id="A0A1R4AAA4"/>
<dbReference type="SMART" id="SM00360">
    <property type="entry name" value="RRM"/>
    <property type="match status" value="2"/>
</dbReference>
<dbReference type="GO" id="GO:0005634">
    <property type="term" value="C:nucleus"/>
    <property type="evidence" value="ECO:0007669"/>
    <property type="project" value="UniProtKB-SubCell"/>
</dbReference>
<dbReference type="OrthoDB" id="1099063at2759"/>
<evidence type="ECO:0000256" key="1">
    <source>
        <dbReference type="ARBA" id="ARBA00004123"/>
    </source>
</evidence>
<keyword evidence="3" id="KW-0677">Repeat</keyword>
<dbReference type="InterPro" id="IPR012677">
    <property type="entry name" value="Nucleotide-bd_a/b_plait_sf"/>
</dbReference>
<dbReference type="KEGG" id="bmic:BMR1_02g01555"/>
<dbReference type="InterPro" id="IPR050374">
    <property type="entry name" value="RRT5_SRSF_SR"/>
</dbReference>
<keyword evidence="5" id="KW-0539">Nucleus</keyword>
<accession>A0A1R4AAA4</accession>
<organism evidence="9 10">
    <name type="scientific">Babesia microti (strain RI)</name>
    <dbReference type="NCBI Taxonomy" id="1133968"/>
    <lineage>
        <taxon>Eukaryota</taxon>
        <taxon>Sar</taxon>
        <taxon>Alveolata</taxon>
        <taxon>Apicomplexa</taxon>
        <taxon>Aconoidasida</taxon>
        <taxon>Piroplasmida</taxon>
        <taxon>Babesiidae</taxon>
        <taxon>Babesia</taxon>
    </lineage>
</organism>
<dbReference type="Gene3D" id="3.30.70.330">
    <property type="match status" value="2"/>
</dbReference>
<keyword evidence="4 6" id="KW-0694">RNA-binding</keyword>
<evidence type="ECO:0000256" key="7">
    <source>
        <dbReference type="SAM" id="MobiDB-lite"/>
    </source>
</evidence>
<reference evidence="9 10" key="1">
    <citation type="journal article" date="2012" name="Nucleic Acids Res.">
        <title>Sequencing of the smallest Apicomplexan genome from the human pathogen Babesia microti.</title>
        <authorList>
            <person name="Cornillot E."/>
            <person name="Hadj-Kaddour K."/>
            <person name="Dassouli A."/>
            <person name="Noel B."/>
            <person name="Ranwez V."/>
            <person name="Vacherie B."/>
            <person name="Augagneur Y."/>
            <person name="Bres V."/>
            <person name="Duclos A."/>
            <person name="Randazzo S."/>
            <person name="Carcy B."/>
            <person name="Debierre-Grockiego F."/>
            <person name="Delbecq S."/>
            <person name="Moubri-Menage K."/>
            <person name="Shams-Eldin H."/>
            <person name="Usmani-Brown S."/>
            <person name="Bringaud F."/>
            <person name="Wincker P."/>
            <person name="Vivares C.P."/>
            <person name="Schwarz R.T."/>
            <person name="Schetters T.P."/>
            <person name="Krause P.J."/>
            <person name="Gorenflot A."/>
            <person name="Berry V."/>
            <person name="Barbe V."/>
            <person name="Ben Mamoun C."/>
        </authorList>
    </citation>
    <scope>NUCLEOTIDE SEQUENCE [LARGE SCALE GENOMIC DNA]</scope>
    <source>
        <strain evidence="9 10">RI</strain>
    </source>
</reference>
<dbReference type="Pfam" id="PF00076">
    <property type="entry name" value="RRM_1"/>
    <property type="match status" value="2"/>
</dbReference>
<protein>
    <submittedName>
        <fullName evidence="9">RNA recognition motif. (A.k.a. RRM RBD or RNP domain)</fullName>
    </submittedName>
</protein>
<dbReference type="GO" id="GO:0003729">
    <property type="term" value="F:mRNA binding"/>
    <property type="evidence" value="ECO:0007669"/>
    <property type="project" value="TreeGrafter"/>
</dbReference>
<proteinExistence type="predicted"/>
<dbReference type="SUPFAM" id="SSF54928">
    <property type="entry name" value="RNA-binding domain, RBD"/>
    <property type="match status" value="1"/>
</dbReference>
<reference evidence="9 10" key="2">
    <citation type="journal article" date="2013" name="PLoS ONE">
        <title>Whole genome mapping and re-organization of the nuclear and mitochondrial genomes of Babesia microti isolates.</title>
        <authorList>
            <person name="Cornillot E."/>
            <person name="Dassouli A."/>
            <person name="Garg A."/>
            <person name="Pachikara N."/>
            <person name="Randazzo S."/>
            <person name="Depoix D."/>
            <person name="Carcy B."/>
            <person name="Delbecq S."/>
            <person name="Frutos R."/>
            <person name="Silva J.C."/>
            <person name="Sutton R."/>
            <person name="Krause P.J."/>
            <person name="Mamoun C.B."/>
        </authorList>
    </citation>
    <scope>NUCLEOTIDE SEQUENCE [LARGE SCALE GENOMIC DNA]</scope>
    <source>
        <strain evidence="9 10">RI</strain>
    </source>
</reference>
<dbReference type="Proteomes" id="UP000002899">
    <property type="component" value="Chromosome II"/>
</dbReference>
<dbReference type="PANTHER" id="PTHR23003">
    <property type="entry name" value="RNA RECOGNITION MOTIF RRM DOMAIN CONTAINING PROTEIN"/>
    <property type="match status" value="1"/>
</dbReference>
<evidence type="ECO:0000256" key="6">
    <source>
        <dbReference type="PROSITE-ProRule" id="PRU00176"/>
    </source>
</evidence>
<comment type="subcellular location">
    <subcellularLocation>
        <location evidence="1">Nucleus</location>
    </subcellularLocation>
</comment>
<evidence type="ECO:0000313" key="9">
    <source>
        <dbReference type="EMBL" id="SJK85915.1"/>
    </source>
</evidence>
<dbReference type="PANTHER" id="PTHR23003:SF62">
    <property type="entry name" value="SERINE_ARGININE (SR)-TYPE SHUTTLING MRNA BINDING PROTEIN NPL3"/>
    <property type="match status" value="1"/>
</dbReference>
<name>A0A1R4AAA4_BABMR</name>
<dbReference type="InterPro" id="IPR035979">
    <property type="entry name" value="RBD_domain_sf"/>
</dbReference>
<evidence type="ECO:0000256" key="3">
    <source>
        <dbReference type="ARBA" id="ARBA00022737"/>
    </source>
</evidence>
<feature type="region of interest" description="Disordered" evidence="7">
    <location>
        <begin position="168"/>
        <end position="223"/>
    </location>
</feature>
<dbReference type="GO" id="GO:0005737">
    <property type="term" value="C:cytoplasm"/>
    <property type="evidence" value="ECO:0007669"/>
    <property type="project" value="TreeGrafter"/>
</dbReference>
<evidence type="ECO:0000313" key="10">
    <source>
        <dbReference type="Proteomes" id="UP000002899"/>
    </source>
</evidence>
<keyword evidence="2" id="KW-0507">mRNA processing</keyword>